<evidence type="ECO:0000313" key="2">
    <source>
        <dbReference type="Proteomes" id="UP001500392"/>
    </source>
</evidence>
<dbReference type="InterPro" id="IPR018641">
    <property type="entry name" value="Trfase_1_rSAM/seldom-assoc"/>
</dbReference>
<dbReference type="PANTHER" id="PTHR36529:SF1">
    <property type="entry name" value="GLYCOSYLTRANSFERASE"/>
    <property type="match status" value="1"/>
</dbReference>
<evidence type="ECO:0000313" key="1">
    <source>
        <dbReference type="EMBL" id="GAA4098882.1"/>
    </source>
</evidence>
<dbReference type="Gene3D" id="3.90.550.10">
    <property type="entry name" value="Spore Coat Polysaccharide Biosynthesis Protein SpsA, Chain A"/>
    <property type="match status" value="1"/>
</dbReference>
<dbReference type="Pfam" id="PF09837">
    <property type="entry name" value="DUF2064"/>
    <property type="match status" value="1"/>
</dbReference>
<reference evidence="2" key="1">
    <citation type="journal article" date="2019" name="Int. J. Syst. Evol. Microbiol.">
        <title>The Global Catalogue of Microorganisms (GCM) 10K type strain sequencing project: providing services to taxonomists for standard genome sequencing and annotation.</title>
        <authorList>
            <consortium name="The Broad Institute Genomics Platform"/>
            <consortium name="The Broad Institute Genome Sequencing Center for Infectious Disease"/>
            <person name="Wu L."/>
            <person name="Ma J."/>
        </authorList>
    </citation>
    <scope>NUCLEOTIDE SEQUENCE [LARGE SCALE GENOMIC DNA]</scope>
    <source>
        <strain evidence="2">JCM 17304</strain>
    </source>
</reference>
<dbReference type="InterPro" id="IPR029044">
    <property type="entry name" value="Nucleotide-diphossugar_trans"/>
</dbReference>
<dbReference type="Proteomes" id="UP001500392">
    <property type="component" value="Unassembled WGS sequence"/>
</dbReference>
<sequence length="217" mass="23550">MNSLIAAPKYTALLDTSIRIVIFAKAPLPGFAKTRLIPSLGSDGAANLAKTLLKHTVDQALGSNVGTVELCVTPSYDCAIWKSMGLPGNIQWSNQEDGDLGDRLMRAARRVTANHEAILLIGTDCPDLSAERIRDAALALRENDTCLVPVVDGGYALLGLNHFLPNIFTGIPWSTARVANLTQKEILDSGHTMMMLPKLHDIDEPGDLQYLPDKFRC</sequence>
<gene>
    <name evidence="1" type="ORF">GCM10022414_24950</name>
</gene>
<protein>
    <submittedName>
        <fullName evidence="1">TIGR04282 family arsenosugar biosynthesis glycosyltransferase</fullName>
    </submittedName>
</protein>
<keyword evidence="2" id="KW-1185">Reference proteome</keyword>
<proteinExistence type="predicted"/>
<dbReference type="EMBL" id="BAABDM010000004">
    <property type="protein sequence ID" value="GAA4098882.1"/>
    <property type="molecule type" value="Genomic_DNA"/>
</dbReference>
<dbReference type="NCBIfam" id="TIGR04282">
    <property type="entry name" value="glyco_like_cofC"/>
    <property type="match status" value="1"/>
</dbReference>
<dbReference type="SUPFAM" id="SSF53448">
    <property type="entry name" value="Nucleotide-diphospho-sugar transferases"/>
    <property type="match status" value="1"/>
</dbReference>
<comment type="caution">
    <text evidence="1">The sequence shown here is derived from an EMBL/GenBank/DDBJ whole genome shotgun (WGS) entry which is preliminary data.</text>
</comment>
<name>A0ABP7WWZ0_9GAMM</name>
<accession>A0ABP7WWZ0</accession>
<organism evidence="1 2">
    <name type="scientific">Zhongshania borealis</name>
    <dbReference type="NCBI Taxonomy" id="889488"/>
    <lineage>
        <taxon>Bacteria</taxon>
        <taxon>Pseudomonadati</taxon>
        <taxon>Pseudomonadota</taxon>
        <taxon>Gammaproteobacteria</taxon>
        <taxon>Cellvibrionales</taxon>
        <taxon>Spongiibacteraceae</taxon>
        <taxon>Zhongshania</taxon>
    </lineage>
</organism>
<dbReference type="RefSeq" id="WP_344936468.1">
    <property type="nucleotide sequence ID" value="NZ_BAABDM010000004.1"/>
</dbReference>
<dbReference type="PANTHER" id="PTHR36529">
    <property type="entry name" value="SLL1095 PROTEIN"/>
    <property type="match status" value="1"/>
</dbReference>